<dbReference type="AlphaFoldDB" id="A0A7R9HWU5"/>
<dbReference type="GO" id="GO:0006071">
    <property type="term" value="P:glycerol metabolic process"/>
    <property type="evidence" value="ECO:0007669"/>
    <property type="project" value="TreeGrafter"/>
</dbReference>
<dbReference type="GO" id="GO:0005829">
    <property type="term" value="C:cytosol"/>
    <property type="evidence" value="ECO:0007669"/>
    <property type="project" value="TreeGrafter"/>
</dbReference>
<evidence type="ECO:0000256" key="2">
    <source>
        <dbReference type="ARBA" id="ARBA00022679"/>
    </source>
</evidence>
<evidence type="ECO:0008006" key="5">
    <source>
        <dbReference type="Google" id="ProtNLM"/>
    </source>
</evidence>
<keyword evidence="2" id="KW-0808">Transferase</keyword>
<organism evidence="4">
    <name type="scientific">Timema bartmani</name>
    <dbReference type="NCBI Taxonomy" id="61472"/>
    <lineage>
        <taxon>Eukaryota</taxon>
        <taxon>Metazoa</taxon>
        <taxon>Ecdysozoa</taxon>
        <taxon>Arthropoda</taxon>
        <taxon>Hexapoda</taxon>
        <taxon>Insecta</taxon>
        <taxon>Pterygota</taxon>
        <taxon>Neoptera</taxon>
        <taxon>Polyneoptera</taxon>
        <taxon>Phasmatodea</taxon>
        <taxon>Timematodea</taxon>
        <taxon>Timematoidea</taxon>
        <taxon>Timematidae</taxon>
        <taxon>Timema</taxon>
    </lineage>
</organism>
<dbReference type="CDD" id="cd07777">
    <property type="entry name" value="ASKHA_NBD_FGGY_SHK"/>
    <property type="match status" value="1"/>
</dbReference>
<proteinExistence type="inferred from homology"/>
<protein>
    <recommendedName>
        <fullName evidence="5">Sedoheptulokinase</fullName>
    </recommendedName>
</protein>
<evidence type="ECO:0000256" key="3">
    <source>
        <dbReference type="ARBA" id="ARBA00022777"/>
    </source>
</evidence>
<dbReference type="EMBL" id="OD564619">
    <property type="protein sequence ID" value="CAD7439195.1"/>
    <property type="molecule type" value="Genomic_DNA"/>
</dbReference>
<dbReference type="FunFam" id="3.30.420.40:FF:000111">
    <property type="entry name" value="Sedoheptulokinase"/>
    <property type="match status" value="1"/>
</dbReference>
<dbReference type="PANTHER" id="PTHR10196:SF67">
    <property type="entry name" value="SEDOHEPTULOKINASE"/>
    <property type="match status" value="1"/>
</dbReference>
<dbReference type="SUPFAM" id="SSF53067">
    <property type="entry name" value="Actin-like ATPase domain"/>
    <property type="match status" value="3"/>
</dbReference>
<dbReference type="GO" id="GO:0050277">
    <property type="term" value="F:sedoheptulokinase activity"/>
    <property type="evidence" value="ECO:0007669"/>
    <property type="project" value="TreeGrafter"/>
</dbReference>
<reference evidence="4" key="1">
    <citation type="submission" date="2020-11" db="EMBL/GenBank/DDBJ databases">
        <authorList>
            <person name="Tran Van P."/>
        </authorList>
    </citation>
    <scope>NUCLEOTIDE SEQUENCE</scope>
</reference>
<accession>A0A7R9HWU5</accession>
<dbReference type="Gene3D" id="3.30.420.40">
    <property type="match status" value="3"/>
</dbReference>
<evidence type="ECO:0000256" key="1">
    <source>
        <dbReference type="ARBA" id="ARBA00009156"/>
    </source>
</evidence>
<gene>
    <name evidence="4" type="ORF">TBIB3V08_LOCUS1771</name>
</gene>
<dbReference type="PANTHER" id="PTHR10196">
    <property type="entry name" value="SUGAR KINASE"/>
    <property type="match status" value="1"/>
</dbReference>
<evidence type="ECO:0000313" key="4">
    <source>
        <dbReference type="EMBL" id="CAD7439195.1"/>
    </source>
</evidence>
<name>A0A7R9HWU5_9NEOP</name>
<dbReference type="InterPro" id="IPR043129">
    <property type="entry name" value="ATPase_NBD"/>
</dbReference>
<keyword evidence="3" id="KW-0418">Kinase</keyword>
<sequence length="562" mass="61167">MAWNEEFLPLLYDFLRRLHRLLQLLCHLYVKKCQQILSDLLCLGDRFLWACSEFLATAPEISGLIPGASELYVKHWVWKGIKLSFITGIWAFNMSDIEPGLVLGIDIGTTSVKVCLVDRVTRQVTFSQLKDTQANVPSDQGSEGNKQDVPKIISALNNCVSRCPKDQLKKANLTESKRGLCFTGGATGNLRTNAWHVVMVGQGVGPDQQSPRGYQEQCVGPVHVARHALLSLLPLFSPSPSVASDSLLRLRSSDTLLDSSPQLFSHAGTVQDLAVAMLCDLKEPVMSVQNAASWGYFDTTTQSWNTQILESAGFPVHLLPRVVKPGTLAGGLAESWYGIPAGTPVGAALGDLQCSVYTTLQPNVAVLNVSTSAQLAFIATPDFQPEQVADVSTVEYFPYFNDRYLAVAASLNGGNALATFVKTLQQWTHELGFNLPQAKVWERVLALAEGKSANSSLQVIPTLLGERHAPEQNATVTNIDPGNLGLGQVFRALCSGVIHNLHSMMPREILLDNNIERIVGIGSALTRNKVLQQEVEHWYQLPVQFVAGEDAAVGAAMSVLDV</sequence>
<comment type="similarity">
    <text evidence="1">Belongs to the FGGY kinase family.</text>
</comment>